<comment type="similarity">
    <text evidence="3">Belongs to the HAD-like hydrolase superfamily. CbbY/CbbZ/Gph/YieH family.</text>
</comment>
<sequence>MDGRLQERWDAIIFDFDGVLCDSNDLKGETFATLYAHEGPEVQDAIRAYHRDNGGMPRREKLARFERDILGRALDEDRLDRMVAGFAAAVEEAVIACAEIPGATDFLATHAGRPALFIISATPHEEMLRIAERRGMTDRFVSVHGSPPSKAETAAMLIARHGLRPGRVAFVGDAVQDYAAATALDLHFVGVRDADGRHPFPDGTLTVADLRDLPAALATL</sequence>
<evidence type="ECO:0000256" key="1">
    <source>
        <dbReference type="ARBA" id="ARBA00000830"/>
    </source>
</evidence>
<dbReference type="EMBL" id="PDKW01000042">
    <property type="protein sequence ID" value="PGH55682.1"/>
    <property type="molecule type" value="Genomic_DNA"/>
</dbReference>
<dbReference type="PANTHER" id="PTHR43434:SF1">
    <property type="entry name" value="PHOSPHOGLYCOLATE PHOSPHATASE"/>
    <property type="match status" value="1"/>
</dbReference>
<dbReference type="InterPro" id="IPR036412">
    <property type="entry name" value="HAD-like_sf"/>
</dbReference>
<evidence type="ECO:0000313" key="6">
    <source>
        <dbReference type="Proteomes" id="UP000225379"/>
    </source>
</evidence>
<keyword evidence="5" id="KW-0378">Hydrolase</keyword>
<evidence type="ECO:0000313" key="5">
    <source>
        <dbReference type="EMBL" id="PGH55682.1"/>
    </source>
</evidence>
<proteinExistence type="inferred from homology"/>
<dbReference type="SFLD" id="SFLDS00003">
    <property type="entry name" value="Haloacid_Dehalogenase"/>
    <property type="match status" value="1"/>
</dbReference>
<evidence type="ECO:0000256" key="4">
    <source>
        <dbReference type="ARBA" id="ARBA00013078"/>
    </source>
</evidence>
<dbReference type="InterPro" id="IPR023198">
    <property type="entry name" value="PGP-like_dom2"/>
</dbReference>
<dbReference type="GO" id="GO:0008967">
    <property type="term" value="F:phosphoglycolate phosphatase activity"/>
    <property type="evidence" value="ECO:0007669"/>
    <property type="project" value="UniProtKB-EC"/>
</dbReference>
<dbReference type="AlphaFoldDB" id="A0A2B8BE81"/>
<gene>
    <name evidence="5" type="ORF">CRT60_20625</name>
</gene>
<dbReference type="Gene3D" id="3.40.50.1000">
    <property type="entry name" value="HAD superfamily/HAD-like"/>
    <property type="match status" value="1"/>
</dbReference>
<dbReference type="Pfam" id="PF00702">
    <property type="entry name" value="Hydrolase"/>
    <property type="match status" value="1"/>
</dbReference>
<evidence type="ECO:0000256" key="3">
    <source>
        <dbReference type="ARBA" id="ARBA00006171"/>
    </source>
</evidence>
<comment type="catalytic activity">
    <reaction evidence="1">
        <text>2-phosphoglycolate + H2O = glycolate + phosphate</text>
        <dbReference type="Rhea" id="RHEA:14369"/>
        <dbReference type="ChEBI" id="CHEBI:15377"/>
        <dbReference type="ChEBI" id="CHEBI:29805"/>
        <dbReference type="ChEBI" id="CHEBI:43474"/>
        <dbReference type="ChEBI" id="CHEBI:58033"/>
        <dbReference type="EC" id="3.1.3.18"/>
    </reaction>
</comment>
<dbReference type="InterPro" id="IPR006439">
    <property type="entry name" value="HAD-SF_hydro_IA"/>
</dbReference>
<dbReference type="OrthoDB" id="9793014at2"/>
<dbReference type="GO" id="GO:0006281">
    <property type="term" value="P:DNA repair"/>
    <property type="evidence" value="ECO:0007669"/>
    <property type="project" value="TreeGrafter"/>
</dbReference>
<dbReference type="GO" id="GO:0005829">
    <property type="term" value="C:cytosol"/>
    <property type="evidence" value="ECO:0007669"/>
    <property type="project" value="TreeGrafter"/>
</dbReference>
<evidence type="ECO:0000256" key="2">
    <source>
        <dbReference type="ARBA" id="ARBA00004818"/>
    </source>
</evidence>
<protein>
    <recommendedName>
        <fullName evidence="4">phosphoglycolate phosphatase</fullName>
        <ecNumber evidence="4">3.1.3.18</ecNumber>
    </recommendedName>
</protein>
<dbReference type="SFLD" id="SFLDG01129">
    <property type="entry name" value="C1.5:_HAD__Beta-PGM__Phosphata"/>
    <property type="match status" value="1"/>
</dbReference>
<organism evidence="5 6">
    <name type="scientific">Azospirillum palustre</name>
    <dbReference type="NCBI Taxonomy" id="2044885"/>
    <lineage>
        <taxon>Bacteria</taxon>
        <taxon>Pseudomonadati</taxon>
        <taxon>Pseudomonadota</taxon>
        <taxon>Alphaproteobacteria</taxon>
        <taxon>Rhodospirillales</taxon>
        <taxon>Azospirillaceae</taxon>
        <taxon>Azospirillum</taxon>
    </lineage>
</organism>
<dbReference type="Gene3D" id="1.10.150.240">
    <property type="entry name" value="Putative phosphatase, domain 2"/>
    <property type="match status" value="1"/>
</dbReference>
<accession>A0A2B8BE81</accession>
<dbReference type="SUPFAM" id="SSF56784">
    <property type="entry name" value="HAD-like"/>
    <property type="match status" value="1"/>
</dbReference>
<dbReference type="InterPro" id="IPR050155">
    <property type="entry name" value="HAD-like_hydrolase_sf"/>
</dbReference>
<dbReference type="NCBIfam" id="TIGR01549">
    <property type="entry name" value="HAD-SF-IA-v1"/>
    <property type="match status" value="1"/>
</dbReference>
<dbReference type="Proteomes" id="UP000225379">
    <property type="component" value="Unassembled WGS sequence"/>
</dbReference>
<dbReference type="InterPro" id="IPR023214">
    <property type="entry name" value="HAD_sf"/>
</dbReference>
<dbReference type="EC" id="3.1.3.18" evidence="4"/>
<comment type="pathway">
    <text evidence="2">Organic acid metabolism; glycolate biosynthesis; glycolate from 2-phosphoglycolate: step 1/1.</text>
</comment>
<reference evidence="6" key="1">
    <citation type="submission" date="2017-10" db="EMBL/GenBank/DDBJ databases">
        <authorList>
            <person name="Kravchenko I.K."/>
            <person name="Grouzdev D.S."/>
        </authorList>
    </citation>
    <scope>NUCLEOTIDE SEQUENCE [LARGE SCALE GENOMIC DNA]</scope>
    <source>
        <strain evidence="6">B2</strain>
    </source>
</reference>
<comment type="caution">
    <text evidence="5">The sequence shown here is derived from an EMBL/GenBank/DDBJ whole genome shotgun (WGS) entry which is preliminary data.</text>
</comment>
<keyword evidence="6" id="KW-1185">Reference proteome</keyword>
<name>A0A2B8BE81_9PROT</name>
<dbReference type="RefSeq" id="WP_098738396.1">
    <property type="nucleotide sequence ID" value="NZ_PDKW01000042.1"/>
</dbReference>
<dbReference type="PANTHER" id="PTHR43434">
    <property type="entry name" value="PHOSPHOGLYCOLATE PHOSPHATASE"/>
    <property type="match status" value="1"/>
</dbReference>